<gene>
    <name evidence="1" type="ORF">Ga0061079_11326</name>
</gene>
<dbReference type="Proteomes" id="UP000182761">
    <property type="component" value="Unassembled WGS sequence"/>
</dbReference>
<protein>
    <submittedName>
        <fullName evidence="1">Uncharacterized protein</fullName>
    </submittedName>
</protein>
<keyword evidence="2" id="KW-1185">Reference proteome</keyword>
<accession>A0A0X3ARH4</accession>
<sequence>MENIIEKLQKEVGLNEDQAVKSLKVIKEYMDKENLQVDWEKFFKGKYEHFKDSVSTFFSKISDKAEDWSDRIGDKVEDLTTDAKQKMKDVSKNKD</sequence>
<proteinExistence type="predicted"/>
<dbReference type="RefSeq" id="WP_055426131.1">
    <property type="nucleotide sequence ID" value="NZ_FCOR01000013.1"/>
</dbReference>
<organism evidence="1 2">
    <name type="scientific">Apibacter mensalis</name>
    <dbReference type="NCBI Taxonomy" id="1586267"/>
    <lineage>
        <taxon>Bacteria</taxon>
        <taxon>Pseudomonadati</taxon>
        <taxon>Bacteroidota</taxon>
        <taxon>Flavobacteriia</taxon>
        <taxon>Flavobacteriales</taxon>
        <taxon>Weeksellaceae</taxon>
        <taxon>Apibacter</taxon>
    </lineage>
</organism>
<dbReference type="OrthoDB" id="997162at2"/>
<evidence type="ECO:0000313" key="1">
    <source>
        <dbReference type="EMBL" id="CVK16952.1"/>
    </source>
</evidence>
<name>A0A0X3ARH4_9FLAO</name>
<reference evidence="1 2" key="1">
    <citation type="submission" date="2016-01" db="EMBL/GenBank/DDBJ databases">
        <authorList>
            <person name="McClelland M."/>
            <person name="Jain A."/>
            <person name="Saraogi P."/>
            <person name="Mendelson R."/>
            <person name="Westerman R."/>
            <person name="SanMiguel P."/>
            <person name="Csonka L."/>
        </authorList>
    </citation>
    <scope>NUCLEOTIDE SEQUENCE [LARGE SCALE GENOMIC DNA]</scope>
    <source>
        <strain evidence="1 2">R-53146</strain>
    </source>
</reference>
<dbReference type="EMBL" id="FCOR01000013">
    <property type="protein sequence ID" value="CVK16952.1"/>
    <property type="molecule type" value="Genomic_DNA"/>
</dbReference>
<dbReference type="AlphaFoldDB" id="A0A0X3ARH4"/>
<evidence type="ECO:0000313" key="2">
    <source>
        <dbReference type="Proteomes" id="UP000182761"/>
    </source>
</evidence>